<proteinExistence type="predicted"/>
<dbReference type="Proteomes" id="UP000001822">
    <property type="component" value="Chromosome"/>
</dbReference>
<keyword evidence="1" id="KW-1133">Transmembrane helix</keyword>
<keyword evidence="1" id="KW-0472">Membrane</keyword>
<keyword evidence="3" id="KW-1185">Reference proteome</keyword>
<keyword evidence="1" id="KW-0812">Transmembrane</keyword>
<feature type="transmembrane region" description="Helical" evidence="1">
    <location>
        <begin position="38"/>
        <end position="57"/>
    </location>
</feature>
<accession>A0A6N4STC2</accession>
<evidence type="ECO:0008006" key="4">
    <source>
        <dbReference type="Google" id="ProtNLM"/>
    </source>
</evidence>
<dbReference type="KEGG" id="chu:CHU_2414"/>
<organism evidence="2 3">
    <name type="scientific">Cytophaga hutchinsonii (strain ATCC 33406 / DSM 1761 / CIP 103989 / NBRC 15051 / NCIMB 9469 / D465)</name>
    <dbReference type="NCBI Taxonomy" id="269798"/>
    <lineage>
        <taxon>Bacteria</taxon>
        <taxon>Pseudomonadati</taxon>
        <taxon>Bacteroidota</taxon>
        <taxon>Cytophagia</taxon>
        <taxon>Cytophagales</taxon>
        <taxon>Cytophagaceae</taxon>
        <taxon>Cytophaga</taxon>
    </lineage>
</organism>
<dbReference type="OrthoDB" id="886912at2"/>
<dbReference type="InterPro" id="IPR019734">
    <property type="entry name" value="TPR_rpt"/>
</dbReference>
<sequence>MTQHIPVTRSINYGAFALQMVFLFVLIVLFQLSGSDEAAVWAGMVYLVLAYGLRYFVPIDHRKGMRALKQGDYEQAIIHFDKSAEFFSNYSWVDRFRVFTTFTVSKLCYREIALVNKAFSLICLERKEEAKALYEQCLKEYPKNNIAFYALKMM</sequence>
<dbReference type="RefSeq" id="WP_011585784.1">
    <property type="nucleotide sequence ID" value="NC_008255.1"/>
</dbReference>
<name>A0A6N4STC2_CYTH3</name>
<dbReference type="Gene3D" id="1.25.40.10">
    <property type="entry name" value="Tetratricopeptide repeat domain"/>
    <property type="match status" value="1"/>
</dbReference>
<dbReference type="SMART" id="SM00028">
    <property type="entry name" value="TPR"/>
    <property type="match status" value="2"/>
</dbReference>
<dbReference type="EMBL" id="CP000383">
    <property type="protein sequence ID" value="ABG59670.1"/>
    <property type="molecule type" value="Genomic_DNA"/>
</dbReference>
<dbReference type="Pfam" id="PF13181">
    <property type="entry name" value="TPR_8"/>
    <property type="match status" value="1"/>
</dbReference>
<protein>
    <recommendedName>
        <fullName evidence="4">Tetratricopeptide repeat protein</fullName>
    </recommendedName>
</protein>
<feature type="transmembrane region" description="Helical" evidence="1">
    <location>
        <begin position="12"/>
        <end position="32"/>
    </location>
</feature>
<dbReference type="AlphaFoldDB" id="A0A6N4STC2"/>
<reference evidence="2 3" key="1">
    <citation type="journal article" date="2007" name="Appl. Environ. Microbiol.">
        <title>Genome sequence of the cellulolytic gliding bacterium Cytophaga hutchinsonii.</title>
        <authorList>
            <person name="Xie G."/>
            <person name="Bruce D.C."/>
            <person name="Challacombe J.F."/>
            <person name="Chertkov O."/>
            <person name="Detter J.C."/>
            <person name="Gilna P."/>
            <person name="Han C.S."/>
            <person name="Lucas S."/>
            <person name="Misra M."/>
            <person name="Myers G.L."/>
            <person name="Richardson P."/>
            <person name="Tapia R."/>
            <person name="Thayer N."/>
            <person name="Thompson L.S."/>
            <person name="Brettin T.S."/>
            <person name="Henrissat B."/>
            <person name="Wilson D.B."/>
            <person name="McBride M.J."/>
        </authorList>
    </citation>
    <scope>NUCLEOTIDE SEQUENCE [LARGE SCALE GENOMIC DNA]</scope>
    <source>
        <strain evidence="3">ATCC 33406 / DSM 1761 / CIP 103989 / NBRC 15051 / NCIMB 9469 / D465</strain>
    </source>
</reference>
<evidence type="ECO:0000256" key="1">
    <source>
        <dbReference type="SAM" id="Phobius"/>
    </source>
</evidence>
<gene>
    <name evidence="2" type="ordered locus">CHU_2414</name>
</gene>
<dbReference type="SUPFAM" id="SSF48452">
    <property type="entry name" value="TPR-like"/>
    <property type="match status" value="1"/>
</dbReference>
<dbReference type="InterPro" id="IPR011990">
    <property type="entry name" value="TPR-like_helical_dom_sf"/>
</dbReference>
<evidence type="ECO:0000313" key="3">
    <source>
        <dbReference type="Proteomes" id="UP000001822"/>
    </source>
</evidence>
<evidence type="ECO:0000313" key="2">
    <source>
        <dbReference type="EMBL" id="ABG59670.1"/>
    </source>
</evidence>